<name>A0ABP9SAT7_9ACTN</name>
<dbReference type="InterPro" id="IPR010640">
    <property type="entry name" value="Low_temperature_requirement_A"/>
</dbReference>
<dbReference type="Pfam" id="PF06772">
    <property type="entry name" value="LtrA"/>
    <property type="match status" value="1"/>
</dbReference>
<evidence type="ECO:0000313" key="2">
    <source>
        <dbReference type="EMBL" id="GAA5193584.1"/>
    </source>
</evidence>
<protein>
    <submittedName>
        <fullName evidence="2">Low temperature requirement protein A</fullName>
    </submittedName>
</protein>
<dbReference type="EMBL" id="BAABJQ010000019">
    <property type="protein sequence ID" value="GAA5193584.1"/>
    <property type="molecule type" value="Genomic_DNA"/>
</dbReference>
<dbReference type="PANTHER" id="PTHR36840">
    <property type="entry name" value="BLL5714 PROTEIN"/>
    <property type="match status" value="1"/>
</dbReference>
<keyword evidence="1" id="KW-1133">Transmembrane helix</keyword>
<feature type="transmembrane region" description="Helical" evidence="1">
    <location>
        <begin position="233"/>
        <end position="251"/>
    </location>
</feature>
<organism evidence="2 3">
    <name type="scientific">Rugosimonospora acidiphila</name>
    <dbReference type="NCBI Taxonomy" id="556531"/>
    <lineage>
        <taxon>Bacteria</taxon>
        <taxon>Bacillati</taxon>
        <taxon>Actinomycetota</taxon>
        <taxon>Actinomycetes</taxon>
        <taxon>Micromonosporales</taxon>
        <taxon>Micromonosporaceae</taxon>
        <taxon>Rugosimonospora</taxon>
    </lineage>
</organism>
<feature type="transmembrane region" description="Helical" evidence="1">
    <location>
        <begin position="82"/>
        <end position="103"/>
    </location>
</feature>
<feature type="transmembrane region" description="Helical" evidence="1">
    <location>
        <begin position="53"/>
        <end position="70"/>
    </location>
</feature>
<comment type="caution">
    <text evidence="2">The sequence shown here is derived from an EMBL/GenBank/DDBJ whole genome shotgun (WGS) entry which is preliminary data.</text>
</comment>
<dbReference type="RefSeq" id="WP_345634532.1">
    <property type="nucleotide sequence ID" value="NZ_BAABJQ010000019.1"/>
</dbReference>
<evidence type="ECO:0000313" key="3">
    <source>
        <dbReference type="Proteomes" id="UP001501570"/>
    </source>
</evidence>
<feature type="transmembrane region" description="Helical" evidence="1">
    <location>
        <begin position="207"/>
        <end position="227"/>
    </location>
</feature>
<feature type="transmembrane region" description="Helical" evidence="1">
    <location>
        <begin position="144"/>
        <end position="164"/>
    </location>
</feature>
<keyword evidence="1" id="KW-0812">Transmembrane</keyword>
<feature type="transmembrane region" description="Helical" evidence="1">
    <location>
        <begin position="109"/>
        <end position="132"/>
    </location>
</feature>
<dbReference type="PANTHER" id="PTHR36840:SF1">
    <property type="entry name" value="BLL5714 PROTEIN"/>
    <property type="match status" value="1"/>
</dbReference>
<sequence>MGLRSWLQPKVITDEMHRATLFEIVFDLVFVFALTRVTSFMNQRPTPLTLTQGFIDLLLLWISWLTYAWLHNQARADIGVIRAGTTTAMAAVFVAGLAIPSAWGSTGKITSPLILALAYITLRALHSILYTLAAAGNRRLHITLKLYAVTTVLSWPPLIAGAILGGTTQTVLWATALGIDYLGGYLSTRLSGWPLHSPSHFSERHSLVLIIALGESLISVGAGAGTARPHPDVVVAALLAFLSTVCLWRLYSESAAVVAEQALTRQTGIRRSRMGGNAYSRAHFPLILGIVYIALGIEQVLAELARARLSAGIDARLSWTATAALFGGATLYLLGRVVFLRLTTRTVTPEQLFAPAIALLLLPAARELPSLAALGLFTAFLIALAVYEHSVTPALVSDEGDAITPP</sequence>
<feature type="transmembrane region" description="Helical" evidence="1">
    <location>
        <begin position="21"/>
        <end position="41"/>
    </location>
</feature>
<keyword evidence="1" id="KW-0472">Membrane</keyword>
<evidence type="ECO:0000256" key="1">
    <source>
        <dbReference type="SAM" id="Phobius"/>
    </source>
</evidence>
<dbReference type="Proteomes" id="UP001501570">
    <property type="component" value="Unassembled WGS sequence"/>
</dbReference>
<feature type="transmembrane region" description="Helical" evidence="1">
    <location>
        <begin position="278"/>
        <end position="297"/>
    </location>
</feature>
<accession>A0ABP9SAT7</accession>
<feature type="transmembrane region" description="Helical" evidence="1">
    <location>
        <begin position="170"/>
        <end position="186"/>
    </location>
</feature>
<keyword evidence="3" id="KW-1185">Reference proteome</keyword>
<feature type="transmembrane region" description="Helical" evidence="1">
    <location>
        <begin position="371"/>
        <end position="387"/>
    </location>
</feature>
<gene>
    <name evidence="2" type="ORF">GCM10023322_55930</name>
</gene>
<proteinExistence type="predicted"/>
<reference evidence="3" key="1">
    <citation type="journal article" date="2019" name="Int. J. Syst. Evol. Microbiol.">
        <title>The Global Catalogue of Microorganisms (GCM) 10K type strain sequencing project: providing services to taxonomists for standard genome sequencing and annotation.</title>
        <authorList>
            <consortium name="The Broad Institute Genomics Platform"/>
            <consortium name="The Broad Institute Genome Sequencing Center for Infectious Disease"/>
            <person name="Wu L."/>
            <person name="Ma J."/>
        </authorList>
    </citation>
    <scope>NUCLEOTIDE SEQUENCE [LARGE SCALE GENOMIC DNA]</scope>
    <source>
        <strain evidence="3">JCM 18304</strain>
    </source>
</reference>
<feature type="transmembrane region" description="Helical" evidence="1">
    <location>
        <begin position="317"/>
        <end position="335"/>
    </location>
</feature>